<dbReference type="EMBL" id="JAIWYP010000014">
    <property type="protein sequence ID" value="KAH3709880.1"/>
    <property type="molecule type" value="Genomic_DNA"/>
</dbReference>
<name>A0A9D4BU96_DREPO</name>
<reference evidence="1" key="1">
    <citation type="journal article" date="2019" name="bioRxiv">
        <title>The Genome of the Zebra Mussel, Dreissena polymorpha: A Resource for Invasive Species Research.</title>
        <authorList>
            <person name="McCartney M.A."/>
            <person name="Auch B."/>
            <person name="Kono T."/>
            <person name="Mallez S."/>
            <person name="Zhang Y."/>
            <person name="Obille A."/>
            <person name="Becker A."/>
            <person name="Abrahante J.E."/>
            <person name="Garbe J."/>
            <person name="Badalamenti J.P."/>
            <person name="Herman A."/>
            <person name="Mangelson H."/>
            <person name="Liachko I."/>
            <person name="Sullivan S."/>
            <person name="Sone E.D."/>
            <person name="Koren S."/>
            <person name="Silverstein K.A.T."/>
            <person name="Beckman K.B."/>
            <person name="Gohl D.M."/>
        </authorList>
    </citation>
    <scope>NUCLEOTIDE SEQUENCE</scope>
    <source>
        <strain evidence="1">Duluth1</strain>
        <tissue evidence="1">Whole animal</tissue>
    </source>
</reference>
<accession>A0A9D4BU96</accession>
<reference evidence="1" key="2">
    <citation type="submission" date="2020-11" db="EMBL/GenBank/DDBJ databases">
        <authorList>
            <person name="McCartney M.A."/>
            <person name="Auch B."/>
            <person name="Kono T."/>
            <person name="Mallez S."/>
            <person name="Becker A."/>
            <person name="Gohl D.M."/>
            <person name="Silverstein K.A.T."/>
            <person name="Koren S."/>
            <person name="Bechman K.B."/>
            <person name="Herman A."/>
            <person name="Abrahante J.E."/>
            <person name="Garbe J."/>
        </authorList>
    </citation>
    <scope>NUCLEOTIDE SEQUENCE</scope>
    <source>
        <strain evidence="1">Duluth1</strain>
        <tissue evidence="1">Whole animal</tissue>
    </source>
</reference>
<keyword evidence="2" id="KW-1185">Reference proteome</keyword>
<organism evidence="1 2">
    <name type="scientific">Dreissena polymorpha</name>
    <name type="common">Zebra mussel</name>
    <name type="synonym">Mytilus polymorpha</name>
    <dbReference type="NCBI Taxonomy" id="45954"/>
    <lineage>
        <taxon>Eukaryota</taxon>
        <taxon>Metazoa</taxon>
        <taxon>Spiralia</taxon>
        <taxon>Lophotrochozoa</taxon>
        <taxon>Mollusca</taxon>
        <taxon>Bivalvia</taxon>
        <taxon>Autobranchia</taxon>
        <taxon>Heteroconchia</taxon>
        <taxon>Euheterodonta</taxon>
        <taxon>Imparidentia</taxon>
        <taxon>Neoheterodontei</taxon>
        <taxon>Myida</taxon>
        <taxon>Dreissenoidea</taxon>
        <taxon>Dreissenidae</taxon>
        <taxon>Dreissena</taxon>
    </lineage>
</organism>
<evidence type="ECO:0000313" key="2">
    <source>
        <dbReference type="Proteomes" id="UP000828390"/>
    </source>
</evidence>
<sequence>MQDHIINDVYTKLLADQQLNTELVTSTAGESLNIDELDNIARQNAVRFEENGGVSYNNYDEVKL</sequence>
<evidence type="ECO:0000313" key="1">
    <source>
        <dbReference type="EMBL" id="KAH3709880.1"/>
    </source>
</evidence>
<dbReference type="AlphaFoldDB" id="A0A9D4BU96"/>
<dbReference type="Proteomes" id="UP000828390">
    <property type="component" value="Unassembled WGS sequence"/>
</dbReference>
<protein>
    <submittedName>
        <fullName evidence="1">Uncharacterized protein</fullName>
    </submittedName>
</protein>
<proteinExistence type="predicted"/>
<comment type="caution">
    <text evidence="1">The sequence shown here is derived from an EMBL/GenBank/DDBJ whole genome shotgun (WGS) entry which is preliminary data.</text>
</comment>
<gene>
    <name evidence="1" type="ORF">DPMN_069345</name>
</gene>